<keyword evidence="8" id="KW-1185">Reference proteome</keyword>
<keyword evidence="4" id="KW-0175">Coiled coil</keyword>
<dbReference type="InterPro" id="IPR001387">
    <property type="entry name" value="Cro/C1-type_HTH"/>
</dbReference>
<evidence type="ECO:0000256" key="2">
    <source>
        <dbReference type="ARBA" id="ARBA00023125"/>
    </source>
</evidence>
<feature type="domain" description="HTH cro/C1-type" evidence="6">
    <location>
        <begin position="2"/>
        <end position="39"/>
    </location>
</feature>
<dbReference type="Pfam" id="PF13407">
    <property type="entry name" value="Peripla_BP_4"/>
    <property type="match status" value="1"/>
</dbReference>
<dbReference type="SUPFAM" id="SSF53822">
    <property type="entry name" value="Periplasmic binding protein-like I"/>
    <property type="match status" value="1"/>
</dbReference>
<dbReference type="CDD" id="cd01392">
    <property type="entry name" value="HTH_LacI"/>
    <property type="match status" value="1"/>
</dbReference>
<dbReference type="PROSITE" id="PS50943">
    <property type="entry name" value="HTH_CROC1"/>
    <property type="match status" value="1"/>
</dbReference>
<dbReference type="Gene3D" id="1.10.260.40">
    <property type="entry name" value="lambda repressor-like DNA-binding domains"/>
    <property type="match status" value="1"/>
</dbReference>
<dbReference type="InterPro" id="IPR025997">
    <property type="entry name" value="SBP_2_dom"/>
</dbReference>
<evidence type="ECO:0000259" key="6">
    <source>
        <dbReference type="PROSITE" id="PS50943"/>
    </source>
</evidence>
<sequence length="334" mass="38091">MITQKEIAEKLGISRTTVARAINGSSLIKEETKNKILELVKEMNYEKNYIGSSLAGKKVKKVYCLVIDSKNVFYTQEIIRGLREAEKEFKAYNYKLEIITNDINDSESQIKELKKVLEMGDMNGLIITPLAKEKVYDILKPYLEKTSIISLGIRLHEKIHHVGPDHFKQGKIAGGIMSALLRKREKLLIVDNGDDKISSKLYLKGFLERVKETDIDIVGPLKGNGIEKSIDLLQEVCEKEKIKGIYINRYAQDIFEKLPSKILNDKKIVTNGIGKNIKRMIKNKIITATVMEEIATEGYNAGKKMFDILYKDDAKTGNWEISKSHIIFYENLND</sequence>
<dbReference type="SMART" id="SM00354">
    <property type="entry name" value="HTH_LACI"/>
    <property type="match status" value="1"/>
</dbReference>
<name>A0ABM6U2E0_FUSVA</name>
<dbReference type="Gene3D" id="3.40.50.2300">
    <property type="match status" value="2"/>
</dbReference>
<organism evidence="7 8">
    <name type="scientific">Fusobacterium varium ATCC 27725</name>
    <dbReference type="NCBI Taxonomy" id="469618"/>
    <lineage>
        <taxon>Bacteria</taxon>
        <taxon>Fusobacteriati</taxon>
        <taxon>Fusobacteriota</taxon>
        <taxon>Fusobacteriia</taxon>
        <taxon>Fusobacteriales</taxon>
        <taxon>Fusobacteriaceae</taxon>
        <taxon>Fusobacterium</taxon>
    </lineage>
</organism>
<evidence type="ECO:0000256" key="1">
    <source>
        <dbReference type="ARBA" id="ARBA00023015"/>
    </source>
</evidence>
<dbReference type="Pfam" id="PF00356">
    <property type="entry name" value="LacI"/>
    <property type="match status" value="1"/>
</dbReference>
<dbReference type="InterPro" id="IPR028082">
    <property type="entry name" value="Peripla_BP_I"/>
</dbReference>
<feature type="coiled-coil region" evidence="4">
    <location>
        <begin position="82"/>
        <end position="116"/>
    </location>
</feature>
<proteinExistence type="predicted"/>
<dbReference type="Proteomes" id="UP000241238">
    <property type="component" value="Chromosome"/>
</dbReference>
<dbReference type="PROSITE" id="PS50932">
    <property type="entry name" value="HTH_LACI_2"/>
    <property type="match status" value="1"/>
</dbReference>
<dbReference type="InterPro" id="IPR010982">
    <property type="entry name" value="Lambda_DNA-bd_dom_sf"/>
</dbReference>
<dbReference type="RefSeq" id="WP_005948745.1">
    <property type="nucleotide sequence ID" value="NZ_CP028103.1"/>
</dbReference>
<dbReference type="GO" id="GO:0003677">
    <property type="term" value="F:DNA binding"/>
    <property type="evidence" value="ECO:0007669"/>
    <property type="project" value="UniProtKB-KW"/>
</dbReference>
<gene>
    <name evidence="7" type="ORF">C4N18_03990</name>
</gene>
<evidence type="ECO:0000313" key="7">
    <source>
        <dbReference type="EMBL" id="AVQ30424.1"/>
    </source>
</evidence>
<keyword evidence="3" id="KW-0804">Transcription</keyword>
<keyword evidence="2 7" id="KW-0238">DNA-binding</keyword>
<dbReference type="PANTHER" id="PTHR30146:SF144">
    <property type="entry name" value="LACI-FAMILY TRANSCRIPTION REGULATOR"/>
    <property type="match status" value="1"/>
</dbReference>
<protein>
    <submittedName>
        <fullName evidence="7">LacI family DNA-binding transcriptional regulator</fullName>
    </submittedName>
</protein>
<feature type="domain" description="HTH lacI-type" evidence="5">
    <location>
        <begin position="2"/>
        <end position="56"/>
    </location>
</feature>
<dbReference type="SUPFAM" id="SSF47413">
    <property type="entry name" value="lambda repressor-like DNA-binding domains"/>
    <property type="match status" value="1"/>
</dbReference>
<dbReference type="GeneID" id="77467141"/>
<dbReference type="InterPro" id="IPR000843">
    <property type="entry name" value="HTH_LacI"/>
</dbReference>
<keyword evidence="1" id="KW-0805">Transcription regulation</keyword>
<evidence type="ECO:0000256" key="4">
    <source>
        <dbReference type="SAM" id="Coils"/>
    </source>
</evidence>
<accession>A0ABM6U2E0</accession>
<reference evidence="8" key="1">
    <citation type="journal article" date="2018" name="MSphere">
        <title>Fusobacterium Genomics Using MinION and Illumina Sequencing Enables Genome Completion and Correction.</title>
        <authorList>
            <person name="Todd S.M."/>
            <person name="Settlage R.E."/>
            <person name="Lahmers K.K."/>
            <person name="Slade D.J."/>
        </authorList>
    </citation>
    <scope>NUCLEOTIDE SEQUENCE [LARGE SCALE GENOMIC DNA]</scope>
    <source>
        <strain evidence="8">ATCC 27725</strain>
    </source>
</reference>
<evidence type="ECO:0000256" key="3">
    <source>
        <dbReference type="ARBA" id="ARBA00023163"/>
    </source>
</evidence>
<evidence type="ECO:0000259" key="5">
    <source>
        <dbReference type="PROSITE" id="PS50932"/>
    </source>
</evidence>
<evidence type="ECO:0000313" key="8">
    <source>
        <dbReference type="Proteomes" id="UP000241238"/>
    </source>
</evidence>
<dbReference type="EMBL" id="CP028103">
    <property type="protein sequence ID" value="AVQ30424.1"/>
    <property type="molecule type" value="Genomic_DNA"/>
</dbReference>
<dbReference type="PANTHER" id="PTHR30146">
    <property type="entry name" value="LACI-RELATED TRANSCRIPTIONAL REPRESSOR"/>
    <property type="match status" value="1"/>
</dbReference>